<gene>
    <name evidence="2" type="ORF">ASPWEDRAFT_51831</name>
</gene>
<evidence type="ECO:0000313" key="2">
    <source>
        <dbReference type="EMBL" id="OJJ35911.1"/>
    </source>
</evidence>
<organism evidence="2 3">
    <name type="scientific">Aspergillus wentii DTO 134E9</name>
    <dbReference type="NCBI Taxonomy" id="1073089"/>
    <lineage>
        <taxon>Eukaryota</taxon>
        <taxon>Fungi</taxon>
        <taxon>Dikarya</taxon>
        <taxon>Ascomycota</taxon>
        <taxon>Pezizomycotina</taxon>
        <taxon>Eurotiomycetes</taxon>
        <taxon>Eurotiomycetidae</taxon>
        <taxon>Eurotiales</taxon>
        <taxon>Aspergillaceae</taxon>
        <taxon>Aspergillus</taxon>
        <taxon>Aspergillus subgen. Cremei</taxon>
    </lineage>
</organism>
<proteinExistence type="predicted"/>
<accession>A0A1L9RLV8</accession>
<evidence type="ECO:0000313" key="3">
    <source>
        <dbReference type="Proteomes" id="UP000184383"/>
    </source>
</evidence>
<feature type="domain" description="PBP" evidence="1">
    <location>
        <begin position="46"/>
        <end position="258"/>
    </location>
</feature>
<name>A0A1L9RLV8_ASPWE</name>
<protein>
    <recommendedName>
        <fullName evidence="1">PBP domain-containing protein</fullName>
    </recommendedName>
</protein>
<dbReference type="PANTHER" id="PTHR37945">
    <property type="entry name" value="EXTRACELLULAR TUNGSTATE BINDING PROTEIN"/>
    <property type="match status" value="1"/>
</dbReference>
<evidence type="ECO:0000259" key="1">
    <source>
        <dbReference type="Pfam" id="PF12849"/>
    </source>
</evidence>
<dbReference type="Pfam" id="PF12849">
    <property type="entry name" value="PBP_like_2"/>
    <property type="match status" value="1"/>
</dbReference>
<dbReference type="GeneID" id="63753507"/>
<dbReference type="EMBL" id="KV878212">
    <property type="protein sequence ID" value="OJJ35911.1"/>
    <property type="molecule type" value="Genomic_DNA"/>
</dbReference>
<dbReference type="RefSeq" id="XP_040689587.1">
    <property type="nucleotide sequence ID" value="XM_040837659.1"/>
</dbReference>
<dbReference type="STRING" id="1073089.A0A1L9RLV8"/>
<reference evidence="3" key="1">
    <citation type="journal article" date="2017" name="Genome Biol.">
        <title>Comparative genomics reveals high biological diversity and specific adaptations in the industrially and medically important fungal genus Aspergillus.</title>
        <authorList>
            <person name="de Vries R.P."/>
            <person name="Riley R."/>
            <person name="Wiebenga A."/>
            <person name="Aguilar-Osorio G."/>
            <person name="Amillis S."/>
            <person name="Uchima C.A."/>
            <person name="Anderluh G."/>
            <person name="Asadollahi M."/>
            <person name="Askin M."/>
            <person name="Barry K."/>
            <person name="Battaglia E."/>
            <person name="Bayram O."/>
            <person name="Benocci T."/>
            <person name="Braus-Stromeyer S.A."/>
            <person name="Caldana C."/>
            <person name="Canovas D."/>
            <person name="Cerqueira G.C."/>
            <person name="Chen F."/>
            <person name="Chen W."/>
            <person name="Choi C."/>
            <person name="Clum A."/>
            <person name="Dos Santos R.A."/>
            <person name="Damasio A.R."/>
            <person name="Diallinas G."/>
            <person name="Emri T."/>
            <person name="Fekete E."/>
            <person name="Flipphi M."/>
            <person name="Freyberg S."/>
            <person name="Gallo A."/>
            <person name="Gournas C."/>
            <person name="Habgood R."/>
            <person name="Hainaut M."/>
            <person name="Harispe M.L."/>
            <person name="Henrissat B."/>
            <person name="Hilden K.S."/>
            <person name="Hope R."/>
            <person name="Hossain A."/>
            <person name="Karabika E."/>
            <person name="Karaffa L."/>
            <person name="Karanyi Z."/>
            <person name="Krasevec N."/>
            <person name="Kuo A."/>
            <person name="Kusch H."/>
            <person name="LaButti K."/>
            <person name="Lagendijk E.L."/>
            <person name="Lapidus A."/>
            <person name="Levasseur A."/>
            <person name="Lindquist E."/>
            <person name="Lipzen A."/>
            <person name="Logrieco A.F."/>
            <person name="MacCabe A."/>
            <person name="Maekelae M.R."/>
            <person name="Malavazi I."/>
            <person name="Melin P."/>
            <person name="Meyer V."/>
            <person name="Mielnichuk N."/>
            <person name="Miskei M."/>
            <person name="Molnar A.P."/>
            <person name="Mule G."/>
            <person name="Ngan C.Y."/>
            <person name="Orejas M."/>
            <person name="Orosz E."/>
            <person name="Ouedraogo J.P."/>
            <person name="Overkamp K.M."/>
            <person name="Park H.-S."/>
            <person name="Perrone G."/>
            <person name="Piumi F."/>
            <person name="Punt P.J."/>
            <person name="Ram A.F."/>
            <person name="Ramon A."/>
            <person name="Rauscher S."/>
            <person name="Record E."/>
            <person name="Riano-Pachon D.M."/>
            <person name="Robert V."/>
            <person name="Roehrig J."/>
            <person name="Ruller R."/>
            <person name="Salamov A."/>
            <person name="Salih N.S."/>
            <person name="Samson R.A."/>
            <person name="Sandor E."/>
            <person name="Sanguinetti M."/>
            <person name="Schuetze T."/>
            <person name="Sepcic K."/>
            <person name="Shelest E."/>
            <person name="Sherlock G."/>
            <person name="Sophianopoulou V."/>
            <person name="Squina F.M."/>
            <person name="Sun H."/>
            <person name="Susca A."/>
            <person name="Todd R.B."/>
            <person name="Tsang A."/>
            <person name="Unkles S.E."/>
            <person name="van de Wiele N."/>
            <person name="van Rossen-Uffink D."/>
            <person name="Oliveira J.V."/>
            <person name="Vesth T.C."/>
            <person name="Visser J."/>
            <person name="Yu J.-H."/>
            <person name="Zhou M."/>
            <person name="Andersen M.R."/>
            <person name="Archer D.B."/>
            <person name="Baker S.E."/>
            <person name="Benoit I."/>
            <person name="Brakhage A.A."/>
            <person name="Braus G.H."/>
            <person name="Fischer R."/>
            <person name="Frisvad J.C."/>
            <person name="Goldman G.H."/>
            <person name="Houbraken J."/>
            <person name="Oakley B."/>
            <person name="Pocsi I."/>
            <person name="Scazzocchio C."/>
            <person name="Seiboth B."/>
            <person name="vanKuyk P.A."/>
            <person name="Wortman J."/>
            <person name="Dyer P.S."/>
            <person name="Grigoriev I.V."/>
        </authorList>
    </citation>
    <scope>NUCLEOTIDE SEQUENCE [LARGE SCALE GENOMIC DNA]</scope>
    <source>
        <strain evidence="3">DTO 134E9</strain>
    </source>
</reference>
<dbReference type="InterPro" id="IPR052738">
    <property type="entry name" value="ABC-Tungstate_binding"/>
</dbReference>
<dbReference type="SUPFAM" id="SSF53850">
    <property type="entry name" value="Periplasmic binding protein-like II"/>
    <property type="match status" value="1"/>
</dbReference>
<dbReference type="AlphaFoldDB" id="A0A1L9RLV8"/>
<dbReference type="Proteomes" id="UP000184383">
    <property type="component" value="Unassembled WGS sequence"/>
</dbReference>
<dbReference type="OrthoDB" id="10260248at2759"/>
<dbReference type="InterPro" id="IPR024370">
    <property type="entry name" value="PBP_domain"/>
</dbReference>
<keyword evidence="3" id="KW-1185">Reference proteome</keyword>
<dbReference type="PANTHER" id="PTHR37945:SF1">
    <property type="entry name" value="EXTRACELLULAR TUNGSTATE BINDING PROTEIN"/>
    <property type="match status" value="1"/>
</dbReference>
<sequence length="283" mass="31933">MAIQPFKVYDGGYKEGEIQLRIGNGGAGQTGLIGDLANNFIKYQVQVEKSKPFKIAWYESDTTYSIQYLDEEITDIGVTYNYHAEKVAVDNGIAKPEITYAFRDHFLLIGPKDDPAKIENAGSVEQMFTRLYTQAQATVNKPGAVRFLSRFDKSATNIQESDLWIRIGQVPWATSYTTWYHQYIAFPLEALTAAALLGEYTLTDFGTYLHLPHELRDKIKIFKKGSDDEKDPLLLPAHSLIGTKAKNMDMAEAFNKWLKNDGKSVVEAFRLPGEDVQVYDRAP</sequence>
<dbReference type="Gene3D" id="3.40.190.10">
    <property type="entry name" value="Periplasmic binding protein-like II"/>
    <property type="match status" value="2"/>
</dbReference>
<dbReference type="VEuPathDB" id="FungiDB:ASPWEDRAFT_51831"/>